<dbReference type="EMBL" id="MU393560">
    <property type="protein sequence ID" value="KAI4861167.1"/>
    <property type="molecule type" value="Genomic_DNA"/>
</dbReference>
<gene>
    <name evidence="1" type="ORF">F4820DRAFT_434564</name>
</gene>
<organism evidence="1 2">
    <name type="scientific">Hypoxylon rubiginosum</name>
    <dbReference type="NCBI Taxonomy" id="110542"/>
    <lineage>
        <taxon>Eukaryota</taxon>
        <taxon>Fungi</taxon>
        <taxon>Dikarya</taxon>
        <taxon>Ascomycota</taxon>
        <taxon>Pezizomycotina</taxon>
        <taxon>Sordariomycetes</taxon>
        <taxon>Xylariomycetidae</taxon>
        <taxon>Xylariales</taxon>
        <taxon>Hypoxylaceae</taxon>
        <taxon>Hypoxylon</taxon>
    </lineage>
</organism>
<protein>
    <submittedName>
        <fullName evidence="1">Integral membrane protein</fullName>
    </submittedName>
</protein>
<name>A0ACB9YPL5_9PEZI</name>
<reference evidence="1 2" key="1">
    <citation type="journal article" date="2022" name="New Phytol.">
        <title>Ecological generalism drives hyperdiversity of secondary metabolite gene clusters in xylarialean endophytes.</title>
        <authorList>
            <person name="Franco M.E.E."/>
            <person name="Wisecaver J.H."/>
            <person name="Arnold A.E."/>
            <person name="Ju Y.M."/>
            <person name="Slot J.C."/>
            <person name="Ahrendt S."/>
            <person name="Moore L.P."/>
            <person name="Eastman K.E."/>
            <person name="Scott K."/>
            <person name="Konkel Z."/>
            <person name="Mondo S.J."/>
            <person name="Kuo A."/>
            <person name="Hayes R.D."/>
            <person name="Haridas S."/>
            <person name="Andreopoulos B."/>
            <person name="Riley R."/>
            <person name="LaButti K."/>
            <person name="Pangilinan J."/>
            <person name="Lipzen A."/>
            <person name="Amirebrahimi M."/>
            <person name="Yan J."/>
            <person name="Adam C."/>
            <person name="Keymanesh K."/>
            <person name="Ng V."/>
            <person name="Louie K."/>
            <person name="Northen T."/>
            <person name="Drula E."/>
            <person name="Henrissat B."/>
            <person name="Hsieh H.M."/>
            <person name="Youens-Clark K."/>
            <person name="Lutzoni F."/>
            <person name="Miadlikowska J."/>
            <person name="Eastwood D.C."/>
            <person name="Hamelin R.C."/>
            <person name="Grigoriev I.V."/>
            <person name="U'Ren J.M."/>
        </authorList>
    </citation>
    <scope>NUCLEOTIDE SEQUENCE [LARGE SCALE GENOMIC DNA]</scope>
    <source>
        <strain evidence="1 2">CBS 119005</strain>
    </source>
</reference>
<evidence type="ECO:0000313" key="1">
    <source>
        <dbReference type="EMBL" id="KAI4861167.1"/>
    </source>
</evidence>
<keyword evidence="2" id="KW-1185">Reference proteome</keyword>
<comment type="caution">
    <text evidence="1">The sequence shown here is derived from an EMBL/GenBank/DDBJ whole genome shotgun (WGS) entry which is preliminary data.</text>
</comment>
<dbReference type="Proteomes" id="UP001497700">
    <property type="component" value="Unassembled WGS sequence"/>
</dbReference>
<evidence type="ECO:0000313" key="2">
    <source>
        <dbReference type="Proteomes" id="UP001497700"/>
    </source>
</evidence>
<accession>A0ACB9YPL5</accession>
<proteinExistence type="predicted"/>
<sequence length="335" mass="37576">MDSVLDDPPMAMCMAAFIGISWYIGAEINLSLFLIFKRRRGLYFWSCALVSWGVILQSLFIVLADFEVWKNPKGAITMIYLTWFMMVVPQSWILYSRLHLIMYDSKVLKRIRAVLVVDSIVFSVPTIVIGILAQVSLPSLFNFNLVWDRLQFVVFFVQETALGILYIYQARKYLQSTSLLHEPSITTSSSLSRTADGLQRRNVLHRLIYINIFIIVLDIALLGINSADLFYLQGALKPCVYGIKLKAEFVILNSLIESARGHNSSDISDSNSNGTNSRGIWRKPTPTGHETWSSGEPNGHHVQLTNLGLGSGRHVGSRDSQHPILVTSESAGYAT</sequence>